<sequence length="106" mass="12683">MMENLETLYCPGIENNLRPYFNEWSVNGSQNMAEGTEKRIADLFEIQYLYYKFKKFVDDYAQGLEVFNKKYEELKSTIDKEVQKLMPVMNVYIYLSIIKYINYISA</sequence>
<dbReference type="EMBL" id="BMAW01071562">
    <property type="protein sequence ID" value="GFT78544.1"/>
    <property type="molecule type" value="Genomic_DNA"/>
</dbReference>
<accession>A0A8X6PQ24</accession>
<evidence type="ECO:0000313" key="1">
    <source>
        <dbReference type="EMBL" id="GFT78544.1"/>
    </source>
</evidence>
<dbReference type="AlphaFoldDB" id="A0A8X6PQ24"/>
<dbReference type="EMBL" id="BMAW01084348">
    <property type="protein sequence ID" value="GFU38296.1"/>
    <property type="molecule type" value="Genomic_DNA"/>
</dbReference>
<comment type="caution">
    <text evidence="1">The sequence shown here is derived from an EMBL/GenBank/DDBJ whole genome shotgun (WGS) entry which is preliminary data.</text>
</comment>
<dbReference type="Proteomes" id="UP000887013">
    <property type="component" value="Unassembled WGS sequence"/>
</dbReference>
<reference evidence="1" key="1">
    <citation type="submission" date="2020-08" db="EMBL/GenBank/DDBJ databases">
        <title>Multicomponent nature underlies the extraordinary mechanical properties of spider dragline silk.</title>
        <authorList>
            <person name="Kono N."/>
            <person name="Nakamura H."/>
            <person name="Mori M."/>
            <person name="Yoshida Y."/>
            <person name="Ohtoshi R."/>
            <person name="Malay A.D."/>
            <person name="Moran D.A.P."/>
            <person name="Tomita M."/>
            <person name="Numata K."/>
            <person name="Arakawa K."/>
        </authorList>
    </citation>
    <scope>NUCLEOTIDE SEQUENCE</scope>
</reference>
<organism evidence="1 3">
    <name type="scientific">Nephila pilipes</name>
    <name type="common">Giant wood spider</name>
    <name type="synonym">Nephila maculata</name>
    <dbReference type="NCBI Taxonomy" id="299642"/>
    <lineage>
        <taxon>Eukaryota</taxon>
        <taxon>Metazoa</taxon>
        <taxon>Ecdysozoa</taxon>
        <taxon>Arthropoda</taxon>
        <taxon>Chelicerata</taxon>
        <taxon>Arachnida</taxon>
        <taxon>Araneae</taxon>
        <taxon>Araneomorphae</taxon>
        <taxon>Entelegynae</taxon>
        <taxon>Araneoidea</taxon>
        <taxon>Nephilidae</taxon>
        <taxon>Nephila</taxon>
    </lineage>
</organism>
<gene>
    <name evidence="1" type="ORF">NPIL_171411</name>
    <name evidence="2" type="ORF">NPIL_192451</name>
</gene>
<name>A0A8X6PQ24_NEPPI</name>
<protein>
    <submittedName>
        <fullName evidence="1">Uncharacterized protein</fullName>
    </submittedName>
</protein>
<evidence type="ECO:0000313" key="3">
    <source>
        <dbReference type="Proteomes" id="UP000887013"/>
    </source>
</evidence>
<proteinExistence type="predicted"/>
<evidence type="ECO:0000313" key="2">
    <source>
        <dbReference type="EMBL" id="GFU38296.1"/>
    </source>
</evidence>
<keyword evidence="3" id="KW-1185">Reference proteome</keyword>